<sequence length="133" mass="14679">MTPNRPSPILSDNYLTRIENRDRLNDHVVGAIDVELDLGTRVRVAETKLRALEVALLQLLEQLVGVQADPAHQLQHHLVCLALISELGLDCASEVAFGDSELNLGLLTGLGKIHLEEGFEVLVDDTWGFSWES</sequence>
<dbReference type="EMBL" id="RBNI01001938">
    <property type="protein sequence ID" value="RUP49831.1"/>
    <property type="molecule type" value="Genomic_DNA"/>
</dbReference>
<evidence type="ECO:0000313" key="1">
    <source>
        <dbReference type="EMBL" id="RUP49831.1"/>
    </source>
</evidence>
<protein>
    <submittedName>
        <fullName evidence="1">Uncharacterized protein</fullName>
    </submittedName>
</protein>
<accession>A0A433DG56</accession>
<name>A0A433DG56_9FUNG</name>
<reference evidence="1 2" key="1">
    <citation type="journal article" date="2018" name="New Phytol.">
        <title>Phylogenomics of Endogonaceae and evolution of mycorrhizas within Mucoromycota.</title>
        <authorList>
            <person name="Chang Y."/>
            <person name="Desiro A."/>
            <person name="Na H."/>
            <person name="Sandor L."/>
            <person name="Lipzen A."/>
            <person name="Clum A."/>
            <person name="Barry K."/>
            <person name="Grigoriev I.V."/>
            <person name="Martin F.M."/>
            <person name="Stajich J.E."/>
            <person name="Smith M.E."/>
            <person name="Bonito G."/>
            <person name="Spatafora J.W."/>
        </authorList>
    </citation>
    <scope>NUCLEOTIDE SEQUENCE [LARGE SCALE GENOMIC DNA]</scope>
    <source>
        <strain evidence="1 2">GMNB39</strain>
    </source>
</reference>
<evidence type="ECO:0000313" key="2">
    <source>
        <dbReference type="Proteomes" id="UP000268093"/>
    </source>
</evidence>
<organism evidence="1 2">
    <name type="scientific">Jimgerdemannia flammicorona</name>
    <dbReference type="NCBI Taxonomy" id="994334"/>
    <lineage>
        <taxon>Eukaryota</taxon>
        <taxon>Fungi</taxon>
        <taxon>Fungi incertae sedis</taxon>
        <taxon>Mucoromycota</taxon>
        <taxon>Mucoromycotina</taxon>
        <taxon>Endogonomycetes</taxon>
        <taxon>Endogonales</taxon>
        <taxon>Endogonaceae</taxon>
        <taxon>Jimgerdemannia</taxon>
    </lineage>
</organism>
<dbReference type="Proteomes" id="UP000268093">
    <property type="component" value="Unassembled WGS sequence"/>
</dbReference>
<gene>
    <name evidence="1" type="ORF">BC936DRAFT_141338</name>
</gene>
<comment type="caution">
    <text evidence="1">The sequence shown here is derived from an EMBL/GenBank/DDBJ whole genome shotgun (WGS) entry which is preliminary data.</text>
</comment>
<keyword evidence="2" id="KW-1185">Reference proteome</keyword>
<proteinExistence type="predicted"/>